<evidence type="ECO:0000259" key="1">
    <source>
        <dbReference type="Pfam" id="PF18962"/>
    </source>
</evidence>
<proteinExistence type="predicted"/>
<dbReference type="NCBIfam" id="TIGR04183">
    <property type="entry name" value="Por_Secre_tail"/>
    <property type="match status" value="1"/>
</dbReference>
<feature type="domain" description="Secretion system C-terminal sorting" evidence="1">
    <location>
        <begin position="1087"/>
        <end position="1157"/>
    </location>
</feature>
<dbReference type="AlphaFoldDB" id="A0A916Z0S6"/>
<keyword evidence="3" id="KW-1185">Reference proteome</keyword>
<reference evidence="2" key="2">
    <citation type="submission" date="2020-09" db="EMBL/GenBank/DDBJ databases">
        <authorList>
            <person name="Sun Q."/>
            <person name="Zhou Y."/>
        </authorList>
    </citation>
    <scope>NUCLEOTIDE SEQUENCE</scope>
    <source>
        <strain evidence="2">CGMCC 1.15958</strain>
    </source>
</reference>
<dbReference type="InterPro" id="IPR013783">
    <property type="entry name" value="Ig-like_fold"/>
</dbReference>
<gene>
    <name evidence="2" type="ORF">GCM10011514_37940</name>
</gene>
<dbReference type="InterPro" id="IPR024079">
    <property type="entry name" value="MetalloPept_cat_dom_sf"/>
</dbReference>
<dbReference type="Gene3D" id="2.130.10.10">
    <property type="entry name" value="YVTN repeat-like/Quinoprotein amine dehydrogenase"/>
    <property type="match status" value="1"/>
</dbReference>
<dbReference type="SUPFAM" id="SSF55486">
    <property type="entry name" value="Metalloproteases ('zincins'), catalytic domain"/>
    <property type="match status" value="1"/>
</dbReference>
<dbReference type="Pfam" id="PF18962">
    <property type="entry name" value="Por_Secre_tail"/>
    <property type="match status" value="1"/>
</dbReference>
<dbReference type="Pfam" id="PF13582">
    <property type="entry name" value="Reprolysin_3"/>
    <property type="match status" value="1"/>
</dbReference>
<dbReference type="SUPFAM" id="SSF101898">
    <property type="entry name" value="NHL repeat"/>
    <property type="match status" value="1"/>
</dbReference>
<dbReference type="InterPro" id="IPR015943">
    <property type="entry name" value="WD40/YVTN_repeat-like_dom_sf"/>
</dbReference>
<dbReference type="Gene3D" id="3.40.390.10">
    <property type="entry name" value="Collagenase (Catalytic Domain)"/>
    <property type="match status" value="1"/>
</dbReference>
<organism evidence="2 3">
    <name type="scientific">Emticicia aquatilis</name>
    <dbReference type="NCBI Taxonomy" id="1537369"/>
    <lineage>
        <taxon>Bacteria</taxon>
        <taxon>Pseudomonadati</taxon>
        <taxon>Bacteroidota</taxon>
        <taxon>Cytophagia</taxon>
        <taxon>Cytophagales</taxon>
        <taxon>Leadbetterellaceae</taxon>
        <taxon>Emticicia</taxon>
    </lineage>
</organism>
<sequence length="1159" mass="132069">MRNAGKNPNLRMADLPMLECLVAVAVEYDIYLNYNKNQDLIKGKVYEYFEKVSKVYEDEMEIKLTVNHIEIITTNRSDTLQRGKKKLGYHIAHLFKLYDAVPNFAAGIAFISKTSDGQYDLYCISGNFNVKQQVLKTMAHEIGHCFDSPHTHNCNWPNGPIDICYSAEGGCLNDGVMNVIGSIMSYCQNNVMSFHPFCREVIRNRADEILPFIITSPNKPIIESLEQKSVSTQPYLAWKFNLKTIKYQLQVSDNQTFIKPIIDSTLYSNFFQAYSLENNKSYYWRVKSINQKGTSDWSETAKITCDGLQTALIPIIKGAFLDKENIDNVSLEVYPVIGASTYEFRLTDYYNYSQYGFDRTRLNNTVTFRVNSPKFTFNELQRNDFYNPLFYWQARIIKDGNEGEWTSIQTFNKISPISHIFPKQSSKQGTSFPIIWQFGSANVNREYTLEVAEDEDFKRIHTQRTRVLNKMGESGDILSGLGYEIIENLKTNTVYYYRYKEKDGVNSWVVSYFKTGSSNSKWKFINPVNQPFVGETQYFTQNNDSSKVLFINKTGIYQTDGINWEKVLNPLTTKGLINPDYFTKIKTDLQNNIYFNQPKVGFVEYDGNNLFPLSSSLPFSRKTAFDFVIDKNKVIYITVATDSSYFNIYKYSQGQWSRLPNISKIQNLGPVLYIDKNNNLWATIADEGIFKFNGKSWENIISNTKSYIYGSFTFDSKGNIWWVDIKNNYYNINRRAPDNSLKSYLALPSNGDLPLANYKNLISDRKGNMWLLADINQKVVLFKLQDEKWVRVDVENDLPLPLRFLSDYSGMTVDKQNRLWIFTNSFGAYIYDDSGQVKSQTINAEKILNQRNTTKPFKIIANASSNLPLSYKLVSGPAKIKKDSITLTGEVGKVTLQISQPGNEIYEPAKNVELSFEVTAKATQTISFAKIEQKTLAEKSFTLTATTTSGLPITYQIVSGPAIVSSNVVTLTGTGKVTIKAKQEGNAEFLAANEVMQEFCVIPAKPIISADASNNWILEVNADKNLQWYFNGTKVENGTKSTLLVTQNGQYKVEVFNSDATCASNTSDTFQLLILANEDDKSQTIKVFPNPADDWVTVDSENSLKINSVKLYDLKGSLLYTNEKSELPHKIKIHSSWQGNVLLEIKTNDKTYLKKLVLN</sequence>
<name>A0A916Z0S6_9BACT</name>
<evidence type="ECO:0000313" key="3">
    <source>
        <dbReference type="Proteomes" id="UP000609064"/>
    </source>
</evidence>
<dbReference type="GO" id="GO:0008237">
    <property type="term" value="F:metallopeptidase activity"/>
    <property type="evidence" value="ECO:0007669"/>
    <property type="project" value="InterPro"/>
</dbReference>
<dbReference type="EMBL" id="BMKK01000008">
    <property type="protein sequence ID" value="GGD70266.1"/>
    <property type="molecule type" value="Genomic_DNA"/>
</dbReference>
<comment type="caution">
    <text evidence="2">The sequence shown here is derived from an EMBL/GenBank/DDBJ whole genome shotgun (WGS) entry which is preliminary data.</text>
</comment>
<protein>
    <recommendedName>
        <fullName evidence="1">Secretion system C-terminal sorting domain-containing protein</fullName>
    </recommendedName>
</protein>
<reference evidence="2" key="1">
    <citation type="journal article" date="2014" name="Int. J. Syst. Evol. Microbiol.">
        <title>Complete genome sequence of Corynebacterium casei LMG S-19264T (=DSM 44701T), isolated from a smear-ripened cheese.</title>
        <authorList>
            <consortium name="US DOE Joint Genome Institute (JGI-PGF)"/>
            <person name="Walter F."/>
            <person name="Albersmeier A."/>
            <person name="Kalinowski J."/>
            <person name="Ruckert C."/>
        </authorList>
    </citation>
    <scope>NUCLEOTIDE SEQUENCE</scope>
    <source>
        <strain evidence="2">CGMCC 1.15958</strain>
    </source>
</reference>
<dbReference type="Gene3D" id="2.60.40.10">
    <property type="entry name" value="Immunoglobulins"/>
    <property type="match status" value="1"/>
</dbReference>
<evidence type="ECO:0000313" key="2">
    <source>
        <dbReference type="EMBL" id="GGD70266.1"/>
    </source>
</evidence>
<dbReference type="Proteomes" id="UP000609064">
    <property type="component" value="Unassembled WGS sequence"/>
</dbReference>
<dbReference type="InterPro" id="IPR036116">
    <property type="entry name" value="FN3_sf"/>
</dbReference>
<dbReference type="InterPro" id="IPR026444">
    <property type="entry name" value="Secre_tail"/>
</dbReference>
<dbReference type="SUPFAM" id="SSF49265">
    <property type="entry name" value="Fibronectin type III"/>
    <property type="match status" value="1"/>
</dbReference>
<accession>A0A916Z0S6</accession>